<dbReference type="SUPFAM" id="SSF64288">
    <property type="entry name" value="Chorismate lyase-like"/>
    <property type="match status" value="1"/>
</dbReference>
<dbReference type="SMART" id="SM00345">
    <property type="entry name" value="HTH_GNTR"/>
    <property type="match status" value="1"/>
</dbReference>
<dbReference type="AlphaFoldDB" id="A0A5C4V3K0"/>
<dbReference type="InterPro" id="IPR050679">
    <property type="entry name" value="Bact_HTH_transcr_reg"/>
</dbReference>
<dbReference type="GO" id="GO:0003700">
    <property type="term" value="F:DNA-binding transcription factor activity"/>
    <property type="evidence" value="ECO:0007669"/>
    <property type="project" value="InterPro"/>
</dbReference>
<dbReference type="RefSeq" id="WP_139644770.1">
    <property type="nucleotide sequence ID" value="NZ_BAAAZS010000126.1"/>
</dbReference>
<evidence type="ECO:0000313" key="6">
    <source>
        <dbReference type="Proteomes" id="UP000311713"/>
    </source>
</evidence>
<proteinExistence type="predicted"/>
<dbReference type="InterPro" id="IPR028978">
    <property type="entry name" value="Chorismate_lyase_/UTRA_dom_sf"/>
</dbReference>
<keyword evidence="6" id="KW-1185">Reference proteome</keyword>
<dbReference type="EMBL" id="VDGT01000008">
    <property type="protein sequence ID" value="TNM30318.1"/>
    <property type="molecule type" value="Genomic_DNA"/>
</dbReference>
<dbReference type="SUPFAM" id="SSF46785">
    <property type="entry name" value="Winged helix' DNA-binding domain"/>
    <property type="match status" value="1"/>
</dbReference>
<dbReference type="GO" id="GO:0045892">
    <property type="term" value="P:negative regulation of DNA-templated transcription"/>
    <property type="evidence" value="ECO:0007669"/>
    <property type="project" value="TreeGrafter"/>
</dbReference>
<comment type="caution">
    <text evidence="5">The sequence shown here is derived from an EMBL/GenBank/DDBJ whole genome shotgun (WGS) entry which is preliminary data.</text>
</comment>
<gene>
    <name evidence="5" type="ORF">FH715_13315</name>
</gene>
<protein>
    <submittedName>
        <fullName evidence="5">GntR family transcriptional regulator</fullName>
    </submittedName>
</protein>
<sequence length="273" mass="30026">MTFGGERRRARARTDREIADELRRRLGSGDWAAGRRLPSVEELAREYDGTDADVASALAALTAEGLVAPDGRGGALARAPRRAVVRSNERHQWEKDRARRGHRVRADTGVTERDTGLPTDELVFTATYYEAVAEGELATAFGVRAGTPLVERVYRTRHAGESAPFNLTSSYLVRALVADNPALLDETREPWPGGTQHQLGTIGIELSYIEEEVTGVGPAFRAEAEELDLSPGAPVIRLRARSVATDDRTVELSRIVLPADRTRLRFVTRLSAW</sequence>
<dbReference type="InterPro" id="IPR011663">
    <property type="entry name" value="UTRA"/>
</dbReference>
<evidence type="ECO:0000256" key="1">
    <source>
        <dbReference type="ARBA" id="ARBA00023015"/>
    </source>
</evidence>
<evidence type="ECO:0000256" key="2">
    <source>
        <dbReference type="ARBA" id="ARBA00023125"/>
    </source>
</evidence>
<dbReference type="Pfam" id="PF07702">
    <property type="entry name" value="UTRA"/>
    <property type="match status" value="1"/>
</dbReference>
<name>A0A5C4V3K0_9ACTN</name>
<dbReference type="Gene3D" id="3.40.1410.10">
    <property type="entry name" value="Chorismate lyase-like"/>
    <property type="match status" value="1"/>
</dbReference>
<feature type="domain" description="HTH gntR-type" evidence="4">
    <location>
        <begin position="12"/>
        <end position="80"/>
    </location>
</feature>
<dbReference type="InterPro" id="IPR036390">
    <property type="entry name" value="WH_DNA-bd_sf"/>
</dbReference>
<organism evidence="5 6">
    <name type="scientific">Streptomyces sedi</name>
    <dbReference type="NCBI Taxonomy" id="555059"/>
    <lineage>
        <taxon>Bacteria</taxon>
        <taxon>Bacillati</taxon>
        <taxon>Actinomycetota</taxon>
        <taxon>Actinomycetes</taxon>
        <taxon>Kitasatosporales</taxon>
        <taxon>Streptomycetaceae</taxon>
        <taxon>Streptomyces</taxon>
    </lineage>
</organism>
<keyword evidence="1" id="KW-0805">Transcription regulation</keyword>
<dbReference type="Proteomes" id="UP000311713">
    <property type="component" value="Unassembled WGS sequence"/>
</dbReference>
<dbReference type="PANTHER" id="PTHR44846">
    <property type="entry name" value="MANNOSYL-D-GLYCERATE TRANSPORT/METABOLISM SYSTEM REPRESSOR MNGR-RELATED"/>
    <property type="match status" value="1"/>
</dbReference>
<dbReference type="PROSITE" id="PS50949">
    <property type="entry name" value="HTH_GNTR"/>
    <property type="match status" value="1"/>
</dbReference>
<keyword evidence="3" id="KW-0804">Transcription</keyword>
<keyword evidence="2" id="KW-0238">DNA-binding</keyword>
<dbReference type="GO" id="GO:0003677">
    <property type="term" value="F:DNA binding"/>
    <property type="evidence" value="ECO:0007669"/>
    <property type="project" value="UniProtKB-KW"/>
</dbReference>
<dbReference type="Pfam" id="PF00392">
    <property type="entry name" value="GntR"/>
    <property type="match status" value="1"/>
</dbReference>
<evidence type="ECO:0000256" key="3">
    <source>
        <dbReference type="ARBA" id="ARBA00023163"/>
    </source>
</evidence>
<dbReference type="PANTHER" id="PTHR44846:SF17">
    <property type="entry name" value="GNTR-FAMILY TRANSCRIPTIONAL REGULATOR"/>
    <property type="match status" value="1"/>
</dbReference>
<dbReference type="OrthoDB" id="4537656at2"/>
<dbReference type="InterPro" id="IPR036388">
    <property type="entry name" value="WH-like_DNA-bd_sf"/>
</dbReference>
<reference evidence="5 6" key="1">
    <citation type="submission" date="2019-06" db="EMBL/GenBank/DDBJ databases">
        <title>Draft genome of Streptomyces sedi sp. JCM16909.</title>
        <authorList>
            <person name="Klykleung N."/>
            <person name="Tanasupawat S."/>
            <person name="Kudo T."/>
            <person name="Yuki M."/>
            <person name="Ohkuma M."/>
        </authorList>
    </citation>
    <scope>NUCLEOTIDE SEQUENCE [LARGE SCALE GENOMIC DNA]</scope>
    <source>
        <strain evidence="5 6">JCM 16909</strain>
    </source>
</reference>
<accession>A0A5C4V3K0</accession>
<dbReference type="InterPro" id="IPR000524">
    <property type="entry name" value="Tscrpt_reg_HTH_GntR"/>
</dbReference>
<dbReference type="SMART" id="SM00866">
    <property type="entry name" value="UTRA"/>
    <property type="match status" value="1"/>
</dbReference>
<evidence type="ECO:0000313" key="5">
    <source>
        <dbReference type="EMBL" id="TNM30318.1"/>
    </source>
</evidence>
<dbReference type="Gene3D" id="1.10.10.10">
    <property type="entry name" value="Winged helix-like DNA-binding domain superfamily/Winged helix DNA-binding domain"/>
    <property type="match status" value="1"/>
</dbReference>
<evidence type="ECO:0000259" key="4">
    <source>
        <dbReference type="PROSITE" id="PS50949"/>
    </source>
</evidence>